<evidence type="ECO:0000256" key="4">
    <source>
        <dbReference type="ARBA" id="ARBA00022679"/>
    </source>
</evidence>
<feature type="binding site" evidence="10">
    <location>
        <begin position="10"/>
        <end position="12"/>
    </location>
    <ligand>
        <name>UDP-N-acetyl-alpha-D-glucosamine</name>
        <dbReference type="ChEBI" id="CHEBI:57705"/>
    </ligand>
</feature>
<evidence type="ECO:0000313" key="14">
    <source>
        <dbReference type="Proteomes" id="UP000182517"/>
    </source>
</evidence>
<feature type="binding site" evidence="10">
    <location>
        <position position="165"/>
    </location>
    <ligand>
        <name>UDP-N-acetyl-alpha-D-glucosamine</name>
        <dbReference type="ChEBI" id="CHEBI:57705"/>
    </ligand>
</feature>
<keyword evidence="6 10" id="KW-0573">Peptidoglycan synthesis</keyword>
<comment type="catalytic activity">
    <reaction evidence="10">
        <text>di-trans,octa-cis-undecaprenyl diphospho-N-acetyl-alpha-D-muramoyl-L-alanyl-D-glutamyl-meso-2,6-diaminopimeloyl-D-alanyl-D-alanine + UDP-N-acetyl-alpha-D-glucosamine = di-trans,octa-cis-undecaprenyl diphospho-[N-acetyl-alpha-D-glucosaminyl-(1-&gt;4)]-N-acetyl-alpha-D-muramoyl-L-alanyl-D-glutamyl-meso-2,6-diaminopimeloyl-D-alanyl-D-alanine + UDP + H(+)</text>
        <dbReference type="Rhea" id="RHEA:31227"/>
        <dbReference type="ChEBI" id="CHEBI:15378"/>
        <dbReference type="ChEBI" id="CHEBI:57705"/>
        <dbReference type="ChEBI" id="CHEBI:58223"/>
        <dbReference type="ChEBI" id="CHEBI:61387"/>
        <dbReference type="ChEBI" id="CHEBI:61388"/>
        <dbReference type="EC" id="2.4.1.227"/>
    </reaction>
</comment>
<comment type="pathway">
    <text evidence="10">Cell wall biogenesis; peptidoglycan biosynthesis.</text>
</comment>
<comment type="function">
    <text evidence="10">Cell wall formation. Catalyzes the transfer of a GlcNAc subunit on undecaprenyl-pyrophosphoryl-MurNAc-pentapeptide (lipid intermediate I) to form undecaprenyl-pyrophosphoryl-MurNAc-(pentapeptide)GlcNAc (lipid intermediate II).</text>
</comment>
<feature type="binding site" evidence="10">
    <location>
        <position position="124"/>
    </location>
    <ligand>
        <name>UDP-N-acetyl-alpha-D-glucosamine</name>
        <dbReference type="ChEBI" id="CHEBI:57705"/>
    </ligand>
</feature>
<comment type="similarity">
    <text evidence="10">Belongs to the glycosyltransferase 28 family. MurG subfamily.</text>
</comment>
<dbReference type="GO" id="GO:0005886">
    <property type="term" value="C:plasma membrane"/>
    <property type="evidence" value="ECO:0007669"/>
    <property type="project" value="UniProtKB-SubCell"/>
</dbReference>
<evidence type="ECO:0000256" key="1">
    <source>
        <dbReference type="ARBA" id="ARBA00022475"/>
    </source>
</evidence>
<dbReference type="GO" id="GO:0051991">
    <property type="term" value="F:UDP-N-acetyl-D-glucosamine:N-acetylmuramoyl-L-alanyl-D-glutamyl-meso-2,6-diaminopimelyl-D-alanyl-D-alanine-diphosphoundecaprenol 4-beta-N-acetylglucosaminlytransferase activity"/>
    <property type="evidence" value="ECO:0007669"/>
    <property type="project" value="RHEA"/>
</dbReference>
<dbReference type="SUPFAM" id="SSF53756">
    <property type="entry name" value="UDP-Glycosyltransferase/glycogen phosphorylase"/>
    <property type="match status" value="1"/>
</dbReference>
<dbReference type="Gene3D" id="3.40.50.2000">
    <property type="entry name" value="Glycogen Phosphorylase B"/>
    <property type="match status" value="2"/>
</dbReference>
<comment type="caution">
    <text evidence="10">Lacks conserved residue(s) required for the propagation of feature annotation.</text>
</comment>
<evidence type="ECO:0000256" key="9">
    <source>
        <dbReference type="ARBA" id="ARBA00023316"/>
    </source>
</evidence>
<keyword evidence="7 10" id="KW-0472">Membrane</keyword>
<gene>
    <name evidence="10" type="primary">murG</name>
    <name evidence="13" type="ORF">A7E78_14180</name>
</gene>
<keyword evidence="2 10" id="KW-0132">Cell division</keyword>
<feature type="binding site" evidence="10">
    <location>
        <position position="187"/>
    </location>
    <ligand>
        <name>UDP-N-acetyl-alpha-D-glucosamine</name>
        <dbReference type="ChEBI" id="CHEBI:57705"/>
    </ligand>
</feature>
<keyword evidence="5 10" id="KW-0133">Cell shape</keyword>
<dbReference type="InterPro" id="IPR006009">
    <property type="entry name" value="GlcNAc_MurG"/>
</dbReference>
<dbReference type="GO" id="GO:0050511">
    <property type="term" value="F:undecaprenyldiphospho-muramoylpentapeptide beta-N-acetylglucosaminyltransferase activity"/>
    <property type="evidence" value="ECO:0007669"/>
    <property type="project" value="UniProtKB-UniRule"/>
</dbReference>
<evidence type="ECO:0000259" key="11">
    <source>
        <dbReference type="Pfam" id="PF03033"/>
    </source>
</evidence>
<feature type="domain" description="Glycosyltransferase family 28 N-terminal" evidence="11">
    <location>
        <begin position="4"/>
        <end position="141"/>
    </location>
</feature>
<evidence type="ECO:0000313" key="13">
    <source>
        <dbReference type="EMBL" id="APG28877.1"/>
    </source>
</evidence>
<dbReference type="UniPathway" id="UPA00219"/>
<dbReference type="Proteomes" id="UP000182517">
    <property type="component" value="Chromosome"/>
</dbReference>
<dbReference type="GO" id="GO:0005975">
    <property type="term" value="P:carbohydrate metabolic process"/>
    <property type="evidence" value="ECO:0007669"/>
    <property type="project" value="InterPro"/>
</dbReference>
<dbReference type="CDD" id="cd03785">
    <property type="entry name" value="GT28_MurG"/>
    <property type="match status" value="1"/>
</dbReference>
<dbReference type="EMBL" id="CP015519">
    <property type="protein sequence ID" value="APG28877.1"/>
    <property type="molecule type" value="Genomic_DNA"/>
</dbReference>
<evidence type="ECO:0000256" key="5">
    <source>
        <dbReference type="ARBA" id="ARBA00022960"/>
    </source>
</evidence>
<protein>
    <recommendedName>
        <fullName evidence="10">UDP-N-acetylglucosamine--N-acetylmuramyl-(pentapeptide) pyrophosphoryl-undecaprenol N-acetylglucosamine transferase</fullName>
        <ecNumber evidence="10">2.4.1.227</ecNumber>
    </recommendedName>
    <alternativeName>
        <fullName evidence="10">Undecaprenyl-PP-MurNAc-pentapeptide-UDPGlcNAc GlcNAc transferase</fullName>
    </alternativeName>
</protein>
<dbReference type="RefSeq" id="WP_072284900.1">
    <property type="nucleotide sequence ID" value="NZ_CP015519.1"/>
</dbReference>
<accession>A0A1L3GSI0</accession>
<evidence type="ECO:0000256" key="6">
    <source>
        <dbReference type="ARBA" id="ARBA00022984"/>
    </source>
</evidence>
<dbReference type="OrthoDB" id="9808936at2"/>
<dbReference type="HAMAP" id="MF_00033">
    <property type="entry name" value="MurG"/>
    <property type="match status" value="1"/>
</dbReference>
<proteinExistence type="inferred from homology"/>
<dbReference type="GO" id="GO:0008360">
    <property type="term" value="P:regulation of cell shape"/>
    <property type="evidence" value="ECO:0007669"/>
    <property type="project" value="UniProtKB-KW"/>
</dbReference>
<evidence type="ECO:0000256" key="7">
    <source>
        <dbReference type="ARBA" id="ARBA00023136"/>
    </source>
</evidence>
<feature type="binding site" evidence="10">
    <location>
        <position position="243"/>
    </location>
    <ligand>
        <name>UDP-N-acetyl-alpha-D-glucosamine</name>
        <dbReference type="ChEBI" id="CHEBI:57705"/>
    </ligand>
</feature>
<keyword evidence="8 10" id="KW-0131">Cell cycle</keyword>
<keyword evidence="9 10" id="KW-0961">Cell wall biogenesis/degradation</keyword>
<feature type="domain" description="Glycosyl transferase family 28 C-terminal" evidence="12">
    <location>
        <begin position="180"/>
        <end position="342"/>
    </location>
</feature>
<evidence type="ECO:0000256" key="8">
    <source>
        <dbReference type="ARBA" id="ARBA00023306"/>
    </source>
</evidence>
<organism evidence="13 14">
    <name type="scientific">Syntrophotalea acetylenivorans</name>
    <dbReference type="NCBI Taxonomy" id="1842532"/>
    <lineage>
        <taxon>Bacteria</taxon>
        <taxon>Pseudomonadati</taxon>
        <taxon>Thermodesulfobacteriota</taxon>
        <taxon>Desulfuromonadia</taxon>
        <taxon>Desulfuromonadales</taxon>
        <taxon>Syntrophotaleaceae</taxon>
        <taxon>Syntrophotalea</taxon>
    </lineage>
</organism>
<keyword evidence="4 10" id="KW-0808">Transferase</keyword>
<feature type="binding site" evidence="10">
    <location>
        <position position="288"/>
    </location>
    <ligand>
        <name>UDP-N-acetyl-alpha-D-glucosamine</name>
        <dbReference type="ChEBI" id="CHEBI:57705"/>
    </ligand>
</feature>
<dbReference type="Pfam" id="PF04101">
    <property type="entry name" value="Glyco_tran_28_C"/>
    <property type="match status" value="1"/>
</dbReference>
<dbReference type="PANTHER" id="PTHR21015">
    <property type="entry name" value="UDP-N-ACETYLGLUCOSAMINE--N-ACETYLMURAMYL-(PENTAPEPTIDE) PYROPHOSPHORYL-UNDECAPRENOL N-ACETYLGLUCOSAMINE TRANSFERASE 1"/>
    <property type="match status" value="1"/>
</dbReference>
<dbReference type="KEGG" id="pef:A7E78_14180"/>
<dbReference type="STRING" id="1842532.A7E78_14180"/>
<dbReference type="InterPro" id="IPR007235">
    <property type="entry name" value="Glyco_trans_28_C"/>
</dbReference>
<dbReference type="AlphaFoldDB" id="A0A1L3GSI0"/>
<keyword evidence="1 10" id="KW-1003">Cell membrane</keyword>
<comment type="subcellular location">
    <subcellularLocation>
        <location evidence="10">Cell membrane</location>
        <topology evidence="10">Peripheral membrane protein</topology>
        <orientation evidence="10">Cytoplasmic side</orientation>
    </subcellularLocation>
</comment>
<evidence type="ECO:0000259" key="12">
    <source>
        <dbReference type="Pfam" id="PF04101"/>
    </source>
</evidence>
<name>A0A1L3GSI0_9BACT</name>
<dbReference type="GO" id="GO:0071555">
    <property type="term" value="P:cell wall organization"/>
    <property type="evidence" value="ECO:0007669"/>
    <property type="project" value="UniProtKB-KW"/>
</dbReference>
<dbReference type="Pfam" id="PF03033">
    <property type="entry name" value="Glyco_transf_28"/>
    <property type="match status" value="1"/>
</dbReference>
<keyword evidence="14" id="KW-1185">Reference proteome</keyword>
<sequence length="360" mass="38579">MKLLLAGGGTGGHLFPAVALAQKLLASDAEAQVLFVGTKRGIEARVLPELGLPLETVNIRGLVGQGVWGKLRLVPQLANSIRQASRILDRFKPDVVLGVGGYASGPALLAARLKGIPCVIHEQNAWPGLTNRLLARWAERVCLSFSEADRAFNRGRTILTGNPLRNGMEDCPPLPSNELTLLVFGGSRGARAINRAMVGALPHLEEFRGRLRIQHQTGAADLQETQEGYSQAGWDDAEVVPFINDMAAAYAKAHLVICRAGATTLAELTVCGRPSILIPYPFAAADHQTANARMLSSKGAGLMLPQSEMTSDCLARMVSDLLQDRSRLNSMAGVARSLAKRGAAELILDECRRLAEAAQR</sequence>
<dbReference type="EC" id="2.4.1.227" evidence="10"/>
<dbReference type="NCBIfam" id="TIGR01133">
    <property type="entry name" value="murG"/>
    <property type="match status" value="1"/>
</dbReference>
<evidence type="ECO:0000256" key="3">
    <source>
        <dbReference type="ARBA" id="ARBA00022676"/>
    </source>
</evidence>
<reference evidence="13 14" key="1">
    <citation type="journal article" date="2017" name="Genome Announc.">
        <title>Complete Genome Sequences of Two Acetylene-Fermenting Pelobacter acetylenicus Strains.</title>
        <authorList>
            <person name="Sutton J.M."/>
            <person name="Baesman S.M."/>
            <person name="Fierst J.L."/>
            <person name="Poret-Peterson A.T."/>
            <person name="Oremland R.S."/>
            <person name="Dunlap D.S."/>
            <person name="Akob D.M."/>
        </authorList>
    </citation>
    <scope>NUCLEOTIDE SEQUENCE [LARGE SCALE GENOMIC DNA]</scope>
    <source>
        <strain evidence="13 14">SFB93</strain>
    </source>
</reference>
<dbReference type="GO" id="GO:0009252">
    <property type="term" value="P:peptidoglycan biosynthetic process"/>
    <property type="evidence" value="ECO:0007669"/>
    <property type="project" value="UniProtKB-UniRule"/>
</dbReference>
<evidence type="ECO:0000256" key="2">
    <source>
        <dbReference type="ARBA" id="ARBA00022618"/>
    </source>
</evidence>
<dbReference type="GO" id="GO:0051301">
    <property type="term" value="P:cell division"/>
    <property type="evidence" value="ECO:0007669"/>
    <property type="project" value="UniProtKB-KW"/>
</dbReference>
<keyword evidence="3 10" id="KW-0328">Glycosyltransferase</keyword>
<dbReference type="PANTHER" id="PTHR21015:SF22">
    <property type="entry name" value="GLYCOSYLTRANSFERASE"/>
    <property type="match status" value="1"/>
</dbReference>
<evidence type="ECO:0000256" key="10">
    <source>
        <dbReference type="HAMAP-Rule" id="MF_00033"/>
    </source>
</evidence>
<dbReference type="InterPro" id="IPR004276">
    <property type="entry name" value="GlycoTrans_28_N"/>
</dbReference>